<comment type="similarity">
    <text evidence="2 5">Belongs to the DegT/DnrJ/EryC1 family.</text>
</comment>
<dbReference type="AlphaFoldDB" id="A0A291B7K7"/>
<dbReference type="PANTHER" id="PTHR30244">
    <property type="entry name" value="TRANSAMINASE"/>
    <property type="match status" value="1"/>
</dbReference>
<feature type="modified residue" description="N6-(pyridoxal phosphate)lysine" evidence="4">
    <location>
        <position position="188"/>
    </location>
</feature>
<keyword evidence="1 4" id="KW-0663">Pyridoxal phosphate</keyword>
<evidence type="ECO:0000256" key="5">
    <source>
        <dbReference type="RuleBase" id="RU004508"/>
    </source>
</evidence>
<evidence type="ECO:0000256" key="3">
    <source>
        <dbReference type="PIRSR" id="PIRSR000390-1"/>
    </source>
</evidence>
<keyword evidence="6" id="KW-0032">Aminotransferase</keyword>
<name>A0A291B7K7_9GAMM</name>
<evidence type="ECO:0000256" key="2">
    <source>
        <dbReference type="ARBA" id="ARBA00037999"/>
    </source>
</evidence>
<reference evidence="7" key="1">
    <citation type="submission" date="2017-04" db="EMBL/GenBank/DDBJ databases">
        <title>Genome evolution of the luminous symbionts of deep sea anglerfish.</title>
        <authorList>
            <person name="Hendry T.A."/>
        </authorList>
    </citation>
    <scope>NUCLEOTIDE SEQUENCE [LARGE SCALE GENOMIC DNA]</scope>
</reference>
<dbReference type="Pfam" id="PF01041">
    <property type="entry name" value="DegT_DnrJ_EryC1"/>
    <property type="match status" value="1"/>
</dbReference>
<evidence type="ECO:0000313" key="7">
    <source>
        <dbReference type="Proteomes" id="UP000218160"/>
    </source>
</evidence>
<proteinExistence type="inferred from homology"/>
<dbReference type="Gene3D" id="3.40.640.10">
    <property type="entry name" value="Type I PLP-dependent aspartate aminotransferase-like (Major domain)"/>
    <property type="match status" value="1"/>
</dbReference>
<dbReference type="GO" id="GO:0008483">
    <property type="term" value="F:transaminase activity"/>
    <property type="evidence" value="ECO:0007669"/>
    <property type="project" value="UniProtKB-KW"/>
</dbReference>
<dbReference type="EMBL" id="CP020660">
    <property type="protein sequence ID" value="ATF08999.1"/>
    <property type="molecule type" value="Genomic_DNA"/>
</dbReference>
<dbReference type="NCBIfam" id="TIGR03588">
    <property type="entry name" value="PseC"/>
    <property type="match status" value="1"/>
</dbReference>
<dbReference type="InterPro" id="IPR015424">
    <property type="entry name" value="PyrdxlP-dep_Trfase"/>
</dbReference>
<evidence type="ECO:0000256" key="4">
    <source>
        <dbReference type="PIRSR" id="PIRSR000390-2"/>
    </source>
</evidence>
<organism evidence="6 7">
    <name type="scientific">Candidatus Enterovibrio altilux</name>
    <dbReference type="NCBI Taxonomy" id="1927128"/>
    <lineage>
        <taxon>Bacteria</taxon>
        <taxon>Pseudomonadati</taxon>
        <taxon>Pseudomonadota</taxon>
        <taxon>Gammaproteobacteria</taxon>
        <taxon>Vibrionales</taxon>
        <taxon>Vibrionaceae</taxon>
        <taxon>Enterovibrio</taxon>
    </lineage>
</organism>
<dbReference type="InterPro" id="IPR015422">
    <property type="entry name" value="PyrdxlP-dep_Trfase_small"/>
</dbReference>
<accession>A0A291B7K7</accession>
<evidence type="ECO:0000313" key="6">
    <source>
        <dbReference type="EMBL" id="ATF08999.1"/>
    </source>
</evidence>
<dbReference type="SUPFAM" id="SSF53383">
    <property type="entry name" value="PLP-dependent transferases"/>
    <property type="match status" value="1"/>
</dbReference>
<evidence type="ECO:0000256" key="1">
    <source>
        <dbReference type="ARBA" id="ARBA00022898"/>
    </source>
</evidence>
<protein>
    <submittedName>
        <fullName evidence="6">Bacillosamine/Legionaminic acid biosynthesis aminotransferase PglE</fullName>
    </submittedName>
</protein>
<dbReference type="RefSeq" id="WP_096618842.1">
    <property type="nucleotide sequence ID" value="NZ_CP020660.1"/>
</dbReference>
<dbReference type="PANTHER" id="PTHR30244:SF34">
    <property type="entry name" value="DTDP-4-AMINO-4,6-DIDEOXYGALACTOSE TRANSAMINASE"/>
    <property type="match status" value="1"/>
</dbReference>
<dbReference type="KEGG" id="elux:BTN50_0470"/>
<dbReference type="InterPro" id="IPR000653">
    <property type="entry name" value="DegT/StrS_aminotransferase"/>
</dbReference>
<dbReference type="InterPro" id="IPR015421">
    <property type="entry name" value="PyrdxlP-dep_Trfase_major"/>
</dbReference>
<dbReference type="Gene3D" id="3.90.1150.10">
    <property type="entry name" value="Aspartate Aminotransferase, domain 1"/>
    <property type="match status" value="1"/>
</dbReference>
<keyword evidence="7" id="KW-1185">Reference proteome</keyword>
<dbReference type="GO" id="GO:0000271">
    <property type="term" value="P:polysaccharide biosynthetic process"/>
    <property type="evidence" value="ECO:0007669"/>
    <property type="project" value="TreeGrafter"/>
</dbReference>
<keyword evidence="6" id="KW-0808">Transferase</keyword>
<feature type="active site" description="Proton acceptor" evidence="3">
    <location>
        <position position="188"/>
    </location>
</feature>
<gene>
    <name evidence="6" type="ORF">BTN50_0470</name>
</gene>
<dbReference type="PIRSF" id="PIRSF000390">
    <property type="entry name" value="PLP_StrS"/>
    <property type="match status" value="1"/>
</dbReference>
<dbReference type="OrthoDB" id="9804264at2"/>
<dbReference type="Proteomes" id="UP000218160">
    <property type="component" value="Chromosome 1"/>
</dbReference>
<sequence length="393" mass="43699">MIPYGKQTICPADINAVIEALSSNLITQGPKVDAFERAVANKVGAKFGVATNSATSSLHLACLSLGLSVGKRLWTSSNTFVASANCGLYCDANVDFVDIDPATYNLCPQKLKKKLIVAEKADQLPDILVAVHMCGQSCNMEAINTLAKCYGFAVIEDASHAIGAKYQNQYVGNCRYSDITVFSFHPVKIITTAEGGMAITNNIELAKAMKNLRSHGITNDPAELKDTNQGAWYYEQTALGFNYRMTDLQAALGISQLTRLDEFVERRNQLAVRYNEKLDSLPLTTTTLLIDCKSAWHLYVIQLENPSYRRHVFDVMREQGIGVHVHYIPVHTQPHYQKLGFNWRQFPTTEEYYHAALSLPLFFNMTEDEQDQVVATLSNAISSALNARIKSKR</sequence>
<dbReference type="CDD" id="cd00616">
    <property type="entry name" value="AHBA_syn"/>
    <property type="match status" value="1"/>
</dbReference>
<dbReference type="GO" id="GO:0030170">
    <property type="term" value="F:pyridoxal phosphate binding"/>
    <property type="evidence" value="ECO:0007669"/>
    <property type="project" value="TreeGrafter"/>
</dbReference>
<dbReference type="InterPro" id="IPR020026">
    <property type="entry name" value="PseC"/>
</dbReference>